<evidence type="ECO:0000313" key="3">
    <source>
        <dbReference type="Proteomes" id="UP000782880"/>
    </source>
</evidence>
<reference evidence="2" key="2">
    <citation type="submission" date="2021-09" db="EMBL/GenBank/DDBJ databases">
        <authorList>
            <person name="Gilroy R."/>
        </authorList>
    </citation>
    <scope>NUCLEOTIDE SEQUENCE</scope>
    <source>
        <strain evidence="2">ChiBcec21-2208</strain>
    </source>
</reference>
<accession>A0A921IJK7</accession>
<sequence>MKNKTKQRAKEVKVRLTEGELARLNDNVALTGLSREQYLRLLIIHKTPTALPPADYRLLLRQMQWMETQLKELAGNQSTDESREQLDYTLQLLNSTVLLMQGAMLPRTFSPFTPNTPNGEEMNPYGGFAD</sequence>
<proteinExistence type="predicted"/>
<dbReference type="InterPro" id="IPR053842">
    <property type="entry name" value="NikA-like"/>
</dbReference>
<protein>
    <recommendedName>
        <fullName evidence="4">Mobilization protein</fullName>
    </recommendedName>
</protein>
<dbReference type="AlphaFoldDB" id="A0A921IJK7"/>
<reference evidence="2" key="1">
    <citation type="journal article" date="2021" name="PeerJ">
        <title>Extensive microbial diversity within the chicken gut microbiome revealed by metagenomics and culture.</title>
        <authorList>
            <person name="Gilroy R."/>
            <person name="Ravi A."/>
            <person name="Getino M."/>
            <person name="Pursley I."/>
            <person name="Horton D.L."/>
            <person name="Alikhan N.F."/>
            <person name="Baker D."/>
            <person name="Gharbi K."/>
            <person name="Hall N."/>
            <person name="Watson M."/>
            <person name="Adriaenssens E.M."/>
            <person name="Foster-Nyarko E."/>
            <person name="Jarju S."/>
            <person name="Secka A."/>
            <person name="Antonio M."/>
            <person name="Oren A."/>
            <person name="Chaudhuri R.R."/>
            <person name="La Ragione R."/>
            <person name="Hildebrand F."/>
            <person name="Pallen M.J."/>
        </authorList>
    </citation>
    <scope>NUCLEOTIDE SEQUENCE</scope>
    <source>
        <strain evidence="2">ChiBcec21-2208</strain>
    </source>
</reference>
<gene>
    <name evidence="2" type="ORF">K8V20_01210</name>
</gene>
<feature type="region of interest" description="Disordered" evidence="1">
    <location>
        <begin position="110"/>
        <end position="130"/>
    </location>
</feature>
<evidence type="ECO:0008006" key="4">
    <source>
        <dbReference type="Google" id="ProtNLM"/>
    </source>
</evidence>
<evidence type="ECO:0000313" key="2">
    <source>
        <dbReference type="EMBL" id="HJG27255.1"/>
    </source>
</evidence>
<name>A0A921IJK7_9FIRM</name>
<dbReference type="Proteomes" id="UP000782880">
    <property type="component" value="Unassembled WGS sequence"/>
</dbReference>
<dbReference type="EMBL" id="DYVE01000038">
    <property type="protein sequence ID" value="HJG27255.1"/>
    <property type="molecule type" value="Genomic_DNA"/>
</dbReference>
<organism evidence="2 3">
    <name type="scientific">Subdoligranulum variabile</name>
    <dbReference type="NCBI Taxonomy" id="214851"/>
    <lineage>
        <taxon>Bacteria</taxon>
        <taxon>Bacillati</taxon>
        <taxon>Bacillota</taxon>
        <taxon>Clostridia</taxon>
        <taxon>Eubacteriales</taxon>
        <taxon>Oscillospiraceae</taxon>
        <taxon>Subdoligranulum</taxon>
    </lineage>
</organism>
<dbReference type="Pfam" id="PF21983">
    <property type="entry name" value="NikA-like"/>
    <property type="match status" value="1"/>
</dbReference>
<evidence type="ECO:0000256" key="1">
    <source>
        <dbReference type="SAM" id="MobiDB-lite"/>
    </source>
</evidence>
<comment type="caution">
    <text evidence="2">The sequence shown here is derived from an EMBL/GenBank/DDBJ whole genome shotgun (WGS) entry which is preliminary data.</text>
</comment>